<dbReference type="EMBL" id="VDMB01000012">
    <property type="protein sequence ID" value="TYT74386.1"/>
    <property type="molecule type" value="Genomic_DNA"/>
</dbReference>
<gene>
    <name evidence="2" type="ORF">FIM25_10525</name>
</gene>
<keyword evidence="3" id="KW-1185">Reference proteome</keyword>
<sequence length="1366" mass="158445">MLDWSRFQNLPGADTENFEKLCRGVVRRNFGSLGPLHELKNQPGVEFYITLNNDHPRLAKRNETVGWQNKWFSYKVNGELTNIAKQQIIHSLDKTKEHVSHINHWFLWTHQTLAKCDQKWFYDLQSNYGFTLHLWSQHDLDELLSGPALDLRNSYFGELALTNEMLLEQHEKSIAPIKSRWLHEVHQRMDAELQVRKVLGEKEAWDTFKNIADNLAEVSETIESSINKPEYSRWRDGLEVFHAYCANLLECCEIFNKDICGDDIQDVMATLEDVDSRSKLEIQRTLMQLRSGNLPLALTITNALAYIKDIKNLFRSAVELLSQQFIAILADAGGGKTQLAVELTAQMSDRPAGVFILGRCLKKDMTLDDIAHSFTFYQKQVNNFEALISAVNSAGERSSRRLPIVIDGLNEAQDPREWKHLFESTLPVLKKYPNVVLVCTLRTSEKGYENYYRPNRRQRHDGRENSAQQSLPESAFEILSEGYGEALTYKAIKAYFRLYKIKADPFTAPLNFFSHPLNLKIFCEVTNRKAENEMRVSYFPSSIYSLFREQINHTANSIASLTNLRQKYGVEDAKKAIYFLGECIWEKNTRSIAEDDFRDKVKLPLNDWDSDMVNLLAQEGIIFRDEGDKIFSYELTPVYDRLGGFIVAEYLLGKNSGKQSLSEWVTKSDVIKKLFGEMSDQHPLSQDILHALVVLIPKTIYREQLWKALPEDYKPVALALTPLIDKNDICSETLDNYKSLITYDGPSTRDIEQLLTLRYAVEHPLNAEFFNEILFNLSMADRDLSWTEYTRNQSSEIISALKGHLTNIKSGANFSPETIRLRMIFFSWHLTSTVIELRDCATELLYNVGQQDPGSMFELTLEQLSVNDPYVSERLLASSYALASILVNLPEYRDAVIDYGKKLYNEMFVRKASNATTHLLTREYASCTLKLIAFHHPNSTQDLNQSLFLHPFPEMPRREWECIKKDEEEYSRYNSPFRMDFENYTIGRLVKDRSNYDYSHEGYKVARCNILWRVNELGWSHDQFKKVEELVESDRHHFSRSSRSRIERYGKKYSWIAYYELAGQLSDESKLEYYGEARFATDIDPFFPDQVEDSELVTHEFLSDESMATKDWILEDELPNLSSILEIKTDGQDWVLLYGFNSEESKKLDRNFYCSIDTAFVSEHCMSQLKKYMAEKRKIDWPEKYSSYSVYSGELYCEALNDFSGDSEVRIEIGYETQTYEQPEVRFSDEIYIKGGTFEREVPIVDNLKILSTTFNYYWENPGSSKESTKRLALAPWVVKELGLRFNPSEFIYLDKSGNMAVLNINPKGDTFSNYRELIYLRKDLFDKLGKKLGIKPVKHIAGERRYAKTENLGGEDSYRQFEAIN</sequence>
<reference evidence="2 3" key="1">
    <citation type="submission" date="2019-06" db="EMBL/GenBank/DDBJ databases">
        <title>Desulfobotulus mexicanus sp. nov., a novel sulfate-reducing bacterium isolated from the sediment of an alkaline crater lake in Mexico.</title>
        <authorList>
            <person name="Hirschler-Rea A."/>
        </authorList>
    </citation>
    <scope>NUCLEOTIDE SEQUENCE [LARGE SCALE GENOMIC DNA]</scope>
    <source>
        <strain evidence="2 3">PAR22N</strain>
    </source>
</reference>
<dbReference type="OrthoDB" id="9757917at2"/>
<comment type="caution">
    <text evidence="2">The sequence shown here is derived from an EMBL/GenBank/DDBJ whole genome shotgun (WGS) entry which is preliminary data.</text>
</comment>
<name>A0A5S5MF75_9BACT</name>
<evidence type="ECO:0000313" key="2">
    <source>
        <dbReference type="EMBL" id="TYT74386.1"/>
    </source>
</evidence>
<dbReference type="Proteomes" id="UP000321899">
    <property type="component" value="Unassembled WGS sequence"/>
</dbReference>
<dbReference type="RefSeq" id="WP_139449036.1">
    <property type="nucleotide sequence ID" value="NZ_VDMB01000012.1"/>
</dbReference>
<organism evidence="2 3">
    <name type="scientific">Desulfobotulus mexicanus</name>
    <dbReference type="NCBI Taxonomy" id="2586642"/>
    <lineage>
        <taxon>Bacteria</taxon>
        <taxon>Pseudomonadati</taxon>
        <taxon>Thermodesulfobacteriota</taxon>
        <taxon>Desulfobacteria</taxon>
        <taxon>Desulfobacterales</taxon>
        <taxon>Desulfobacteraceae</taxon>
        <taxon>Desulfobotulus</taxon>
    </lineage>
</organism>
<protein>
    <submittedName>
        <fullName evidence="2">Uncharacterized protein</fullName>
    </submittedName>
</protein>
<evidence type="ECO:0000256" key="1">
    <source>
        <dbReference type="SAM" id="MobiDB-lite"/>
    </source>
</evidence>
<accession>A0A5S5MF75</accession>
<proteinExistence type="predicted"/>
<feature type="region of interest" description="Disordered" evidence="1">
    <location>
        <begin position="450"/>
        <end position="469"/>
    </location>
</feature>
<evidence type="ECO:0000313" key="3">
    <source>
        <dbReference type="Proteomes" id="UP000321899"/>
    </source>
</evidence>